<comment type="similarity">
    <text evidence="3">Belongs to the 2-oxoacid dehydrogenase family.</text>
</comment>
<dbReference type="SUPFAM" id="SSF52777">
    <property type="entry name" value="CoA-dependent acyltransferases"/>
    <property type="match status" value="1"/>
</dbReference>
<accession>B6AJ68</accession>
<dbReference type="CDD" id="cd06849">
    <property type="entry name" value="lipoyl_domain"/>
    <property type="match status" value="1"/>
</dbReference>
<evidence type="ECO:0000313" key="12">
    <source>
        <dbReference type="Proteomes" id="UP000001460"/>
    </source>
</evidence>
<dbReference type="PANTHER" id="PTHR43416:SF5">
    <property type="entry name" value="DIHYDROLIPOYLLYSINE-RESIDUE SUCCINYLTRANSFERASE COMPONENT OF 2-OXOGLUTARATE DEHYDROGENASE COMPLEX, MITOCHONDRIAL"/>
    <property type="match status" value="1"/>
</dbReference>
<gene>
    <name evidence="11" type="ORF">CMU_020490</name>
</gene>
<dbReference type="GO" id="GO:0033512">
    <property type="term" value="P:L-lysine catabolic process to acetyl-CoA via saccharopine"/>
    <property type="evidence" value="ECO:0007669"/>
    <property type="project" value="UniProtKB-UniPathway"/>
</dbReference>
<dbReference type="EC" id="2.3.1.61" evidence="4"/>
<evidence type="ECO:0000259" key="10">
    <source>
        <dbReference type="PROSITE" id="PS50968"/>
    </source>
</evidence>
<dbReference type="GO" id="GO:0005739">
    <property type="term" value="C:mitochondrion"/>
    <property type="evidence" value="ECO:0007669"/>
    <property type="project" value="TreeGrafter"/>
</dbReference>
<organism evidence="11 12">
    <name type="scientific">Cryptosporidium muris (strain RN66)</name>
    <dbReference type="NCBI Taxonomy" id="441375"/>
    <lineage>
        <taxon>Eukaryota</taxon>
        <taxon>Sar</taxon>
        <taxon>Alveolata</taxon>
        <taxon>Apicomplexa</taxon>
        <taxon>Conoidasida</taxon>
        <taxon>Coccidia</taxon>
        <taxon>Eucoccidiorida</taxon>
        <taxon>Eimeriorina</taxon>
        <taxon>Cryptosporidiidae</taxon>
        <taxon>Cryptosporidium</taxon>
    </lineage>
</organism>
<reference evidence="11" key="1">
    <citation type="submission" date="2008-06" db="EMBL/GenBank/DDBJ databases">
        <authorList>
            <person name="Lorenzi H."/>
            <person name="Inman J."/>
            <person name="Miller J."/>
            <person name="Schobel S."/>
            <person name="Amedeo P."/>
            <person name="Caler E.V."/>
            <person name="da Silva J."/>
        </authorList>
    </citation>
    <scope>NUCLEOTIDE SEQUENCE [LARGE SCALE GENOMIC DNA]</scope>
    <source>
        <strain evidence="11">RN66</strain>
    </source>
</reference>
<evidence type="ECO:0000256" key="1">
    <source>
        <dbReference type="ARBA" id="ARBA00001938"/>
    </source>
</evidence>
<dbReference type="Gene3D" id="2.40.50.100">
    <property type="match status" value="1"/>
</dbReference>
<dbReference type="eggNOG" id="KOG0559">
    <property type="taxonomic scope" value="Eukaryota"/>
</dbReference>
<dbReference type="InterPro" id="IPR001078">
    <property type="entry name" value="2-oxoacid_DH_actylTfrase"/>
</dbReference>
<protein>
    <recommendedName>
        <fullName evidence="4">dihydrolipoyllysine-residue succinyltransferase</fullName>
        <ecNumber evidence="4">2.3.1.61</ecNumber>
    </recommendedName>
    <alternativeName>
        <fullName evidence="9">2-oxoglutarate dehydrogenase complex component E2</fullName>
    </alternativeName>
</protein>
<dbReference type="GO" id="GO:0006099">
    <property type="term" value="P:tricarboxylic acid cycle"/>
    <property type="evidence" value="ECO:0007669"/>
    <property type="project" value="UniProtKB-KW"/>
</dbReference>
<evidence type="ECO:0000256" key="6">
    <source>
        <dbReference type="ARBA" id="ARBA00022679"/>
    </source>
</evidence>
<evidence type="ECO:0000313" key="11">
    <source>
        <dbReference type="EMBL" id="EEA08305.1"/>
    </source>
</evidence>
<evidence type="ECO:0000256" key="5">
    <source>
        <dbReference type="ARBA" id="ARBA00022532"/>
    </source>
</evidence>
<dbReference type="Pfam" id="PF00198">
    <property type="entry name" value="2-oxoacid_dh"/>
    <property type="match status" value="1"/>
</dbReference>
<dbReference type="InterPro" id="IPR011053">
    <property type="entry name" value="Single_hybrid_motif"/>
</dbReference>
<keyword evidence="5" id="KW-0816">Tricarboxylic acid cycle</keyword>
<comment type="pathway">
    <text evidence="2">Amino-acid degradation; L-lysine degradation via saccharopine pathway; glutaryl-CoA from L-lysine: step 6/6.</text>
</comment>
<feature type="domain" description="Lipoyl-binding" evidence="10">
    <location>
        <begin position="59"/>
        <end position="134"/>
    </location>
</feature>
<dbReference type="InterPro" id="IPR000089">
    <property type="entry name" value="Biotin_lipoyl"/>
</dbReference>
<evidence type="ECO:0000256" key="2">
    <source>
        <dbReference type="ARBA" id="ARBA00005145"/>
    </source>
</evidence>
<evidence type="ECO:0000256" key="9">
    <source>
        <dbReference type="ARBA" id="ARBA00032406"/>
    </source>
</evidence>
<keyword evidence="8 11" id="KW-0012">Acyltransferase</keyword>
<comment type="cofactor">
    <cofactor evidence="1">
        <name>(R)-lipoate</name>
        <dbReference type="ChEBI" id="CHEBI:83088"/>
    </cofactor>
</comment>
<dbReference type="GO" id="GO:0004149">
    <property type="term" value="F:dihydrolipoyllysine-residue succinyltransferase activity"/>
    <property type="evidence" value="ECO:0007669"/>
    <property type="project" value="UniProtKB-EC"/>
</dbReference>
<dbReference type="InterPro" id="IPR023213">
    <property type="entry name" value="CAT-like_dom_sf"/>
</dbReference>
<name>B6AJ68_CRYMR</name>
<dbReference type="VEuPathDB" id="CryptoDB:CMU_020490"/>
<sequence>MKLNFLSSASKCTITKIINRPYCGESTVTIFNTGLYNRVKYYRYLYGTKKLFSNLTNDKIIVKVPQMGDSITEGTLNRWSKKLGEQVQKDDVVGIIDTDKISVDILAPNTGKITQFLANPGDIVPVGASILEISLNDIEPVEKVSNPDNIKDESTNKEEIIDKKDDIFITKEEIEHKTETDSALGPTETVSQYSSDYLNNIDIDIKEHNRSETRQPMSRMRQRIAERLKGAQNMMAMLTTFTECDMSNLLDLKSKYSTEFTKIHGIKFGMMSTFVKACTVSLKKMPEVNTYIIEDPGERKGIILSTRNYVDISVAVATPNGLVVPVIRDCDKKEIWEIEKELAMMAEKARKGNITLEDMSGGSMTITNGGVFGSLFSTPIINPPQSCILGMHSISDKPVACTNPTSGEKEVVIKPIMYLALTYDHRLIDGREAVLFLKNIKQCIENPEVLLLGLP</sequence>
<dbReference type="RefSeq" id="XP_002142654.1">
    <property type="nucleotide sequence ID" value="XM_002142618.1"/>
</dbReference>
<dbReference type="Pfam" id="PF00364">
    <property type="entry name" value="Biotin_lipoyl"/>
    <property type="match status" value="1"/>
</dbReference>
<dbReference type="OrthoDB" id="5391403at2759"/>
<dbReference type="UniPathway" id="UPA00868">
    <property type="reaction ID" value="UER00840"/>
</dbReference>
<dbReference type="PROSITE" id="PS50968">
    <property type="entry name" value="BIOTINYL_LIPOYL"/>
    <property type="match status" value="1"/>
</dbReference>
<dbReference type="InterPro" id="IPR006255">
    <property type="entry name" value="SucB"/>
</dbReference>
<dbReference type="AlphaFoldDB" id="B6AJ68"/>
<dbReference type="EMBL" id="DS989738">
    <property type="protein sequence ID" value="EEA08305.1"/>
    <property type="molecule type" value="Genomic_DNA"/>
</dbReference>
<dbReference type="SUPFAM" id="SSF51230">
    <property type="entry name" value="Single hybrid motif"/>
    <property type="match status" value="1"/>
</dbReference>
<keyword evidence="6 11" id="KW-0808">Transferase</keyword>
<dbReference type="Proteomes" id="UP000001460">
    <property type="component" value="Unassembled WGS sequence"/>
</dbReference>
<dbReference type="NCBIfam" id="TIGR01347">
    <property type="entry name" value="sucB"/>
    <property type="match status" value="1"/>
</dbReference>
<dbReference type="PANTHER" id="PTHR43416">
    <property type="entry name" value="DIHYDROLIPOYLLYSINE-RESIDUE SUCCINYLTRANSFERASE COMPONENT OF 2-OXOGLUTARATE DEHYDROGENASE COMPLEX, MITOCHONDRIAL-RELATED"/>
    <property type="match status" value="1"/>
</dbReference>
<keyword evidence="12" id="KW-1185">Reference proteome</keyword>
<dbReference type="Gene3D" id="3.30.559.10">
    <property type="entry name" value="Chloramphenicol acetyltransferase-like domain"/>
    <property type="match status" value="1"/>
</dbReference>
<dbReference type="InterPro" id="IPR050537">
    <property type="entry name" value="2-oxoacid_dehydrogenase"/>
</dbReference>
<keyword evidence="7" id="KW-0450">Lipoyl</keyword>
<dbReference type="GeneID" id="6997759"/>
<dbReference type="STRING" id="441375.B6AJ68"/>
<dbReference type="OMA" id="SMWSEQV"/>
<evidence type="ECO:0000256" key="7">
    <source>
        <dbReference type="ARBA" id="ARBA00022823"/>
    </source>
</evidence>
<proteinExistence type="inferred from homology"/>
<evidence type="ECO:0000256" key="3">
    <source>
        <dbReference type="ARBA" id="ARBA00007317"/>
    </source>
</evidence>
<evidence type="ECO:0000256" key="4">
    <source>
        <dbReference type="ARBA" id="ARBA00012945"/>
    </source>
</evidence>
<evidence type="ECO:0000256" key="8">
    <source>
        <dbReference type="ARBA" id="ARBA00023315"/>
    </source>
</evidence>
<dbReference type="GO" id="GO:0045252">
    <property type="term" value="C:oxoglutarate dehydrogenase complex"/>
    <property type="evidence" value="ECO:0007669"/>
    <property type="project" value="InterPro"/>
</dbReference>